<feature type="transmembrane region" description="Helical" evidence="1">
    <location>
        <begin position="22"/>
        <end position="41"/>
    </location>
</feature>
<evidence type="ECO:0000256" key="1">
    <source>
        <dbReference type="SAM" id="Phobius"/>
    </source>
</evidence>
<keyword evidence="1" id="KW-0472">Membrane</keyword>
<sequence>MHGNFALKAELFSGPGKLFVNLHYLLSLFGCTFSHAWFSVVENLIV</sequence>
<evidence type="ECO:0000313" key="2">
    <source>
        <dbReference type="EMBL" id="GAC27432.1"/>
    </source>
</evidence>
<name>K6ZAQ5_9ALTE</name>
<accession>K6ZAQ5</accession>
<protein>
    <submittedName>
        <fullName evidence="2">Uncharacterized protein</fullName>
    </submittedName>
</protein>
<dbReference type="AlphaFoldDB" id="K6ZAQ5"/>
<keyword evidence="3" id="KW-1185">Reference proteome</keyword>
<reference evidence="3" key="1">
    <citation type="journal article" date="2014" name="Environ. Microbiol.">
        <title>Comparative genomics of the marine bacterial genus Glaciecola reveals the high degree of genomic diversity and genomic characteristic for cold adaptation.</title>
        <authorList>
            <person name="Qin Q.L."/>
            <person name="Xie B.B."/>
            <person name="Yu Y."/>
            <person name="Shu Y.L."/>
            <person name="Rong J.C."/>
            <person name="Zhang Y.J."/>
            <person name="Zhao D.L."/>
            <person name="Chen X.L."/>
            <person name="Zhang X.Y."/>
            <person name="Chen B."/>
            <person name="Zhou B.C."/>
            <person name="Zhang Y.Z."/>
        </authorList>
    </citation>
    <scope>NUCLEOTIDE SEQUENCE [LARGE SCALE GENOMIC DNA]</scope>
    <source>
        <strain evidence="3">ACAM 615</strain>
    </source>
</reference>
<gene>
    <name evidence="2" type="ORF">GPAL_0552</name>
</gene>
<dbReference type="EMBL" id="BAEQ01000013">
    <property type="protein sequence ID" value="GAC27432.1"/>
    <property type="molecule type" value="Genomic_DNA"/>
</dbReference>
<comment type="caution">
    <text evidence="2">The sequence shown here is derived from an EMBL/GenBank/DDBJ whole genome shotgun (WGS) entry which is preliminary data.</text>
</comment>
<keyword evidence="1" id="KW-1133">Transmembrane helix</keyword>
<dbReference type="Proteomes" id="UP000006251">
    <property type="component" value="Unassembled WGS sequence"/>
</dbReference>
<organism evidence="2 3">
    <name type="scientific">Brumicola pallidula DSM 14239 = ACAM 615</name>
    <dbReference type="NCBI Taxonomy" id="1121922"/>
    <lineage>
        <taxon>Bacteria</taxon>
        <taxon>Pseudomonadati</taxon>
        <taxon>Pseudomonadota</taxon>
        <taxon>Gammaproteobacteria</taxon>
        <taxon>Alteromonadales</taxon>
        <taxon>Alteromonadaceae</taxon>
        <taxon>Brumicola</taxon>
    </lineage>
</organism>
<keyword evidence="1" id="KW-0812">Transmembrane</keyword>
<evidence type="ECO:0000313" key="3">
    <source>
        <dbReference type="Proteomes" id="UP000006251"/>
    </source>
</evidence>
<proteinExistence type="predicted"/>